<dbReference type="Proteomes" id="UP000501802">
    <property type="component" value="Chromosome"/>
</dbReference>
<evidence type="ECO:0000256" key="3">
    <source>
        <dbReference type="ARBA" id="ARBA00023163"/>
    </source>
</evidence>
<organism evidence="5 6">
    <name type="scientific">Spirosoma aureum</name>
    <dbReference type="NCBI Taxonomy" id="2692134"/>
    <lineage>
        <taxon>Bacteria</taxon>
        <taxon>Pseudomonadati</taxon>
        <taxon>Bacteroidota</taxon>
        <taxon>Cytophagia</taxon>
        <taxon>Cytophagales</taxon>
        <taxon>Cytophagaceae</taxon>
        <taxon>Spirosoma</taxon>
    </lineage>
</organism>
<accession>A0A6G9AL48</accession>
<dbReference type="Pfam" id="PF12833">
    <property type="entry name" value="HTH_18"/>
    <property type="match status" value="1"/>
</dbReference>
<dbReference type="InterPro" id="IPR003313">
    <property type="entry name" value="AraC-bd"/>
</dbReference>
<dbReference type="PROSITE" id="PS01124">
    <property type="entry name" value="HTH_ARAC_FAMILY_2"/>
    <property type="match status" value="1"/>
</dbReference>
<reference evidence="5 6" key="1">
    <citation type="submission" date="2020-03" db="EMBL/GenBank/DDBJ databases">
        <authorList>
            <person name="Kim M.K."/>
        </authorList>
    </citation>
    <scope>NUCLEOTIDE SEQUENCE [LARGE SCALE GENOMIC DNA]</scope>
    <source>
        <strain evidence="5 6">BT328</strain>
    </source>
</reference>
<dbReference type="EMBL" id="CP050063">
    <property type="protein sequence ID" value="QIP13059.1"/>
    <property type="molecule type" value="Genomic_DNA"/>
</dbReference>
<dbReference type="GO" id="GO:0003700">
    <property type="term" value="F:DNA-binding transcription factor activity"/>
    <property type="evidence" value="ECO:0007669"/>
    <property type="project" value="InterPro"/>
</dbReference>
<dbReference type="GO" id="GO:0043565">
    <property type="term" value="F:sequence-specific DNA binding"/>
    <property type="evidence" value="ECO:0007669"/>
    <property type="project" value="InterPro"/>
</dbReference>
<evidence type="ECO:0000256" key="2">
    <source>
        <dbReference type="ARBA" id="ARBA00023125"/>
    </source>
</evidence>
<protein>
    <submittedName>
        <fullName evidence="5">Helix-turn-helix domain-containing protein</fullName>
    </submittedName>
</protein>
<keyword evidence="1" id="KW-0805">Transcription regulation</keyword>
<keyword evidence="6" id="KW-1185">Reference proteome</keyword>
<dbReference type="InterPro" id="IPR009057">
    <property type="entry name" value="Homeodomain-like_sf"/>
</dbReference>
<dbReference type="Gene3D" id="1.10.10.60">
    <property type="entry name" value="Homeodomain-like"/>
    <property type="match status" value="1"/>
</dbReference>
<sequence length="285" mass="33047">MQDIESLLILNRQNNKLAIRLISPTFGHLPPEIADRYGLTHRKPYYFFLFLREGQTQHGVDLQQFDLKNNELLFILPHQIHRLPTTKEGTDYFKLGFDENCLSLLPKQYPFLINPFNNQKIQFTSSAAARLKSIFDMLLDLLRSVDTDPELILAHLNSLLTEINTAYFSIDKNPADDKLSQYIRFKLFVENNLTEHTTVQEIAEQLALNTNSLYTLVKHYSGLSPKEFITNRLILEAKRRLYYAESSIKELAYDLGFNDPEYFSRLFKKVTGQTIATFVQDLSGN</sequence>
<keyword evidence="3" id="KW-0804">Transcription</keyword>
<feature type="domain" description="HTH araC/xylS-type" evidence="4">
    <location>
        <begin position="183"/>
        <end position="281"/>
    </location>
</feature>
<dbReference type="Pfam" id="PF02311">
    <property type="entry name" value="AraC_binding"/>
    <property type="match status" value="1"/>
</dbReference>
<dbReference type="PANTHER" id="PTHR43280:SF32">
    <property type="entry name" value="TRANSCRIPTIONAL REGULATORY PROTEIN"/>
    <property type="match status" value="1"/>
</dbReference>
<evidence type="ECO:0000259" key="4">
    <source>
        <dbReference type="PROSITE" id="PS01124"/>
    </source>
</evidence>
<keyword evidence="2" id="KW-0238">DNA-binding</keyword>
<dbReference type="InterPro" id="IPR037923">
    <property type="entry name" value="HTH-like"/>
</dbReference>
<dbReference type="AlphaFoldDB" id="A0A6G9AL48"/>
<dbReference type="PANTHER" id="PTHR43280">
    <property type="entry name" value="ARAC-FAMILY TRANSCRIPTIONAL REGULATOR"/>
    <property type="match status" value="1"/>
</dbReference>
<evidence type="ECO:0000313" key="5">
    <source>
        <dbReference type="EMBL" id="QIP13059.1"/>
    </source>
</evidence>
<dbReference type="InterPro" id="IPR018060">
    <property type="entry name" value="HTH_AraC"/>
</dbReference>
<evidence type="ECO:0000256" key="1">
    <source>
        <dbReference type="ARBA" id="ARBA00023015"/>
    </source>
</evidence>
<dbReference type="KEGG" id="spib:G8759_10680"/>
<dbReference type="SUPFAM" id="SSF51215">
    <property type="entry name" value="Regulatory protein AraC"/>
    <property type="match status" value="1"/>
</dbReference>
<proteinExistence type="predicted"/>
<dbReference type="SUPFAM" id="SSF46689">
    <property type="entry name" value="Homeodomain-like"/>
    <property type="match status" value="1"/>
</dbReference>
<evidence type="ECO:0000313" key="6">
    <source>
        <dbReference type="Proteomes" id="UP000501802"/>
    </source>
</evidence>
<dbReference type="RefSeq" id="WP_167207770.1">
    <property type="nucleotide sequence ID" value="NZ_CP050063.1"/>
</dbReference>
<gene>
    <name evidence="5" type="ORF">G8759_10680</name>
</gene>
<dbReference type="SMART" id="SM00342">
    <property type="entry name" value="HTH_ARAC"/>
    <property type="match status" value="1"/>
</dbReference>
<name>A0A6G9AL48_9BACT</name>